<evidence type="ECO:0000313" key="3">
    <source>
        <dbReference type="EMBL" id="KAF8570767.1"/>
    </source>
</evidence>
<accession>A0A8T0DVL6</accession>
<name>A0A8T0DVL6_9TREM</name>
<evidence type="ECO:0008006" key="5">
    <source>
        <dbReference type="Google" id="ProtNLM"/>
    </source>
</evidence>
<feature type="transmembrane region" description="Helical" evidence="2">
    <location>
        <begin position="519"/>
        <end position="538"/>
    </location>
</feature>
<protein>
    <recommendedName>
        <fullName evidence="5">Ion transport domain-containing protein</fullName>
    </recommendedName>
</protein>
<reference evidence="3 4" key="1">
    <citation type="submission" date="2019-07" db="EMBL/GenBank/DDBJ databases">
        <title>Annotation for the trematode Paragonimus westermani.</title>
        <authorList>
            <person name="Choi Y.-J."/>
        </authorList>
    </citation>
    <scope>NUCLEOTIDE SEQUENCE [LARGE SCALE GENOMIC DNA]</scope>
    <source>
        <strain evidence="3">180907_Pwestermani</strain>
    </source>
</reference>
<keyword evidence="2" id="KW-0472">Membrane</keyword>
<comment type="caution">
    <text evidence="3">The sequence shown here is derived from an EMBL/GenBank/DDBJ whole genome shotgun (WGS) entry which is preliminary data.</text>
</comment>
<feature type="region of interest" description="Disordered" evidence="1">
    <location>
        <begin position="232"/>
        <end position="282"/>
    </location>
</feature>
<feature type="compositionally biased region" description="Basic residues" evidence="1">
    <location>
        <begin position="331"/>
        <end position="347"/>
    </location>
</feature>
<feature type="non-terminal residue" evidence="3">
    <location>
        <position position="1"/>
    </location>
</feature>
<dbReference type="SUPFAM" id="SSF81324">
    <property type="entry name" value="Voltage-gated potassium channels"/>
    <property type="match status" value="1"/>
</dbReference>
<dbReference type="EMBL" id="JTDF01000917">
    <property type="protein sequence ID" value="KAF8570767.1"/>
    <property type="molecule type" value="Genomic_DNA"/>
</dbReference>
<dbReference type="GO" id="GO:0005249">
    <property type="term" value="F:voltage-gated potassium channel activity"/>
    <property type="evidence" value="ECO:0007669"/>
    <property type="project" value="InterPro"/>
</dbReference>
<dbReference type="Proteomes" id="UP000699462">
    <property type="component" value="Unassembled WGS sequence"/>
</dbReference>
<dbReference type="GO" id="GO:0005886">
    <property type="term" value="C:plasma membrane"/>
    <property type="evidence" value="ECO:0007669"/>
    <property type="project" value="TreeGrafter"/>
</dbReference>
<evidence type="ECO:0000256" key="2">
    <source>
        <dbReference type="SAM" id="Phobius"/>
    </source>
</evidence>
<gene>
    <name evidence="3" type="ORF">P879_00575</name>
</gene>
<feature type="transmembrane region" description="Helical" evidence="2">
    <location>
        <begin position="446"/>
        <end position="464"/>
    </location>
</feature>
<dbReference type="InterPro" id="IPR003938">
    <property type="entry name" value="K_chnl_volt-dep_EAG/ELK/ERG"/>
</dbReference>
<evidence type="ECO:0000256" key="1">
    <source>
        <dbReference type="SAM" id="MobiDB-lite"/>
    </source>
</evidence>
<evidence type="ECO:0000313" key="4">
    <source>
        <dbReference type="Proteomes" id="UP000699462"/>
    </source>
</evidence>
<dbReference type="OrthoDB" id="432483at2759"/>
<organism evidence="3 4">
    <name type="scientific">Paragonimus westermani</name>
    <dbReference type="NCBI Taxonomy" id="34504"/>
    <lineage>
        <taxon>Eukaryota</taxon>
        <taxon>Metazoa</taxon>
        <taxon>Spiralia</taxon>
        <taxon>Lophotrochozoa</taxon>
        <taxon>Platyhelminthes</taxon>
        <taxon>Trematoda</taxon>
        <taxon>Digenea</taxon>
        <taxon>Plagiorchiida</taxon>
        <taxon>Troglotremata</taxon>
        <taxon>Troglotrematidae</taxon>
        <taxon>Paragonimus</taxon>
    </lineage>
</organism>
<proteinExistence type="predicted"/>
<dbReference type="PANTHER" id="PTHR10217:SF637">
    <property type="entry name" value="EAG-LIKE K[+] CHANNEL, ISOFORM A"/>
    <property type="match status" value="1"/>
</dbReference>
<dbReference type="PRINTS" id="PR01463">
    <property type="entry name" value="EAGCHANLFMLY"/>
</dbReference>
<dbReference type="AlphaFoldDB" id="A0A8T0DVL6"/>
<keyword evidence="2" id="KW-1133">Transmembrane helix</keyword>
<dbReference type="GO" id="GO:0042391">
    <property type="term" value="P:regulation of membrane potential"/>
    <property type="evidence" value="ECO:0007669"/>
    <property type="project" value="TreeGrafter"/>
</dbReference>
<feature type="region of interest" description="Disordered" evidence="1">
    <location>
        <begin position="328"/>
        <end position="365"/>
    </location>
</feature>
<feature type="compositionally biased region" description="Polar residues" evidence="1">
    <location>
        <begin position="254"/>
        <end position="275"/>
    </location>
</feature>
<keyword evidence="2" id="KW-0812">Transmembrane</keyword>
<keyword evidence="4" id="KW-1185">Reference proteome</keyword>
<feature type="transmembrane region" description="Helical" evidence="2">
    <location>
        <begin position="476"/>
        <end position="499"/>
    </location>
</feature>
<sequence length="608" mass="69339">SSEHPSTSLDHLWLEVAQRRRSNAPHSAHRSTFAQANSFRDTSLLTLPGPDKRTASASWLFQPTLPMGWIVNQTTTSSSPTITHIPTGQIVENIEMNLSGQTDHELIKGYAEEYRCQPFMSGSDYLSQQQKSDLVTDSSVSEINSALSPEHIDGASPNFYSEQDPPGEMNCEATPDMKTNDHRLKWPTTSVEDAKCIVPGTCQSLFLTKLARPFLFRKPKLKNKFSRTQNIQRDNGGELEANRSVGKNVHHEQTNQVDISGGNNDSYIENTSFSGPTEEPLLNLSQPIVRNEQLLTSETPTCTYFSTEDDSCTSYPAHSEGRIIVQSSVKQTRRKRVPRTQKRSKPQRVRDRSDSDSPDPSGYNFERRKSYALLHNIPLRMKQKNKSERINQWVRRITTIFGVLCRLQQLKNLSRKKVPEYKMQQFNNPNSVFLHYGLFRIVWDRILLLFTFYIAFMVPYNVAFGRPSSLVETRRIIFDLLVEVLLIVDVILNFNTTYVNKSGQLVHKRRQLATNYVRGWFLLDGLAALPVDFVLLLIQSVQNARSHLVNDTSLLNLHQPTSDLLLNASRVTFSEADEGTLEWNTVGRTTDTQNRHLFNHANFSWLVH</sequence>
<dbReference type="InterPro" id="IPR050818">
    <property type="entry name" value="KCNH_animal-type"/>
</dbReference>
<dbReference type="PANTHER" id="PTHR10217">
    <property type="entry name" value="VOLTAGE AND LIGAND GATED POTASSIUM CHANNEL"/>
    <property type="match status" value="1"/>
</dbReference>
<feature type="region of interest" description="Disordered" evidence="1">
    <location>
        <begin position="148"/>
        <end position="174"/>
    </location>
</feature>